<comment type="caution">
    <text evidence="1">The sequence shown here is derived from an EMBL/GenBank/DDBJ whole genome shotgun (WGS) entry which is preliminary data.</text>
</comment>
<accession>A0A821N2M8</accession>
<protein>
    <submittedName>
        <fullName evidence="1">Uncharacterized protein</fullName>
    </submittedName>
</protein>
<dbReference type="Proteomes" id="UP000663880">
    <property type="component" value="Unassembled WGS sequence"/>
</dbReference>
<reference evidence="1" key="1">
    <citation type="submission" date="2021-02" db="EMBL/GenBank/DDBJ databases">
        <authorList>
            <person name="Steward A R."/>
        </authorList>
    </citation>
    <scope>NUCLEOTIDE SEQUENCE</scope>
</reference>
<evidence type="ECO:0000313" key="1">
    <source>
        <dbReference type="EMBL" id="CAF4780201.1"/>
    </source>
</evidence>
<dbReference type="OrthoDB" id="6615450at2759"/>
<dbReference type="EMBL" id="CAJOBZ010000004">
    <property type="protein sequence ID" value="CAF4780201.1"/>
    <property type="molecule type" value="Genomic_DNA"/>
</dbReference>
<dbReference type="AlphaFoldDB" id="A0A821N2M8"/>
<gene>
    <name evidence="1" type="ORF">PMACD_LOCUS2302</name>
</gene>
<proteinExistence type="predicted"/>
<evidence type="ECO:0000313" key="2">
    <source>
        <dbReference type="Proteomes" id="UP000663880"/>
    </source>
</evidence>
<sequence>MYYYLLFVTSVYGASFYGESTRYPSTSSYYNQNQFPYKNNYGSDIAPFSAITKYPFNTGYSTSRFNSPGTGNVFLPSYTTPRYGSDYGKSYGQYGNMEKNYGPITSYERPFLGQYNNDYCQNRSPQNGIWIDSLTGMWYGVEFIHHLAGDARVDYGRTCIVIHISEPNDMPSTERQELHHVQAIRAQFRHEYRHLRLLWDEAGQTLEYALYFRNDSAGYWQTFDVQNGTLAARPSYHQFTGTVQVLKAVNDHLVLNFCQEAKANSPAQLYSVLFSREPGQMARWEVDAVHSMLQTKQLSVSSRRMVCGNGTARQMYGVMLSILSCLFAFVTM</sequence>
<organism evidence="1 2">
    <name type="scientific">Pieris macdunnoughi</name>
    <dbReference type="NCBI Taxonomy" id="345717"/>
    <lineage>
        <taxon>Eukaryota</taxon>
        <taxon>Metazoa</taxon>
        <taxon>Ecdysozoa</taxon>
        <taxon>Arthropoda</taxon>
        <taxon>Hexapoda</taxon>
        <taxon>Insecta</taxon>
        <taxon>Pterygota</taxon>
        <taxon>Neoptera</taxon>
        <taxon>Endopterygota</taxon>
        <taxon>Lepidoptera</taxon>
        <taxon>Glossata</taxon>
        <taxon>Ditrysia</taxon>
        <taxon>Papilionoidea</taxon>
        <taxon>Pieridae</taxon>
        <taxon>Pierinae</taxon>
        <taxon>Pieris</taxon>
    </lineage>
</organism>
<name>A0A821N2M8_9NEOP</name>
<keyword evidence="2" id="KW-1185">Reference proteome</keyword>